<comment type="caution">
    <text evidence="1">The sequence shown here is derived from an EMBL/GenBank/DDBJ whole genome shotgun (WGS) entry which is preliminary data.</text>
</comment>
<evidence type="ECO:0000313" key="2">
    <source>
        <dbReference type="Proteomes" id="UP000035100"/>
    </source>
</evidence>
<dbReference type="SUPFAM" id="SSF102705">
    <property type="entry name" value="NIF3 (NGG1p interacting factor 3)-like"/>
    <property type="match status" value="1"/>
</dbReference>
<dbReference type="OrthoDB" id="9771057at2"/>
<evidence type="ECO:0000313" key="1">
    <source>
        <dbReference type="EMBL" id="KIQ67613.1"/>
    </source>
</evidence>
<proteinExistence type="predicted"/>
<dbReference type="InterPro" id="IPR036069">
    <property type="entry name" value="DUF34/NIF3_sf"/>
</dbReference>
<protein>
    <submittedName>
        <fullName evidence="1">Uncharacterized protein</fullName>
    </submittedName>
</protein>
<organism evidence="1 2">
    <name type="scientific">Wenxinia marina DSM 24838</name>
    <dbReference type="NCBI Taxonomy" id="1123501"/>
    <lineage>
        <taxon>Bacteria</taxon>
        <taxon>Pseudomonadati</taxon>
        <taxon>Pseudomonadota</taxon>
        <taxon>Alphaproteobacteria</taxon>
        <taxon>Rhodobacterales</taxon>
        <taxon>Roseobacteraceae</taxon>
        <taxon>Wenxinia</taxon>
    </lineage>
</organism>
<accession>A0A0D0Q967</accession>
<dbReference type="eggNOG" id="COG3323">
    <property type="taxonomic scope" value="Bacteria"/>
</dbReference>
<gene>
    <name evidence="1" type="ORF">Wenmar_04040</name>
</gene>
<dbReference type="InterPro" id="IPR015867">
    <property type="entry name" value="N-reg_PII/ATP_PRibTrfase_C"/>
</dbReference>
<reference evidence="1 2" key="1">
    <citation type="submission" date="2013-01" db="EMBL/GenBank/DDBJ databases">
        <authorList>
            <person name="Fiebig A."/>
            <person name="Goeker M."/>
            <person name="Klenk H.-P.P."/>
        </authorList>
    </citation>
    <scope>NUCLEOTIDE SEQUENCE [LARGE SCALE GENOMIC DNA]</scope>
    <source>
        <strain evidence="1 2">DSM 24838</strain>
    </source>
</reference>
<dbReference type="Gene3D" id="3.30.70.120">
    <property type="match status" value="1"/>
</dbReference>
<dbReference type="AlphaFoldDB" id="A0A0D0Q967"/>
<dbReference type="Proteomes" id="UP000035100">
    <property type="component" value="Unassembled WGS sequence"/>
</dbReference>
<name>A0A0D0Q967_9RHOB</name>
<dbReference type="RefSeq" id="WP_018302640.1">
    <property type="nucleotide sequence ID" value="NZ_KB902287.1"/>
</dbReference>
<sequence>MPDPAPTDRYDIEAGYVLSVEVPAEDAASLREALTRAIGLAYGDYDGVAFESAAGTQYYRSLGTGRNAPTEAVVAVPCVNLRVFVPADAVEAAMRAVYADHPYEEVVALLTPSFRGLHRRGLDEDNPRRFWNRPAADWVAPELR</sequence>
<dbReference type="STRING" id="1123501.Wenmar_04040"/>
<dbReference type="EMBL" id="AONG01000022">
    <property type="protein sequence ID" value="KIQ67613.1"/>
    <property type="molecule type" value="Genomic_DNA"/>
</dbReference>
<keyword evidence="2" id="KW-1185">Reference proteome</keyword>